<dbReference type="HOGENOM" id="CLU_3236435_0_0_4"/>
<name>F2BF08_9NEIS</name>
<dbReference type="Proteomes" id="UP000004105">
    <property type="component" value="Unassembled WGS sequence"/>
</dbReference>
<protein>
    <submittedName>
        <fullName evidence="1">Uncharacterized protein</fullName>
    </submittedName>
</protein>
<evidence type="ECO:0000313" key="2">
    <source>
        <dbReference type="Proteomes" id="UP000004105"/>
    </source>
</evidence>
<comment type="caution">
    <text evidence="1">The sequence shown here is derived from an EMBL/GenBank/DDBJ whole genome shotgun (WGS) entry which is preliminary data.</text>
</comment>
<sequence length="43" mass="4814">MLGLAPTYLTAAKPKPRAWLRHTPYLSGRGRLKTQPMPNPPDN</sequence>
<accession>F2BF08</accession>
<gene>
    <name evidence="1" type="ORF">HMPREF9123_2315</name>
</gene>
<dbReference type="EMBL" id="AFAY01000047">
    <property type="protein sequence ID" value="EGF09687.1"/>
    <property type="molecule type" value="Genomic_DNA"/>
</dbReference>
<reference evidence="1 2" key="1">
    <citation type="submission" date="2011-02" db="EMBL/GenBank/DDBJ databases">
        <authorList>
            <person name="Muzny D."/>
            <person name="Qin X."/>
            <person name="Deng J."/>
            <person name="Jiang H."/>
            <person name="Liu Y."/>
            <person name="Qu J."/>
            <person name="Song X.-Z."/>
            <person name="Zhang L."/>
            <person name="Thornton R."/>
            <person name="Coyle M."/>
            <person name="Francisco L."/>
            <person name="Jackson L."/>
            <person name="Javaid M."/>
            <person name="Korchina V."/>
            <person name="Kovar C."/>
            <person name="Mata R."/>
            <person name="Mathew T."/>
            <person name="Ngo R."/>
            <person name="Nguyen L."/>
            <person name="Nguyen N."/>
            <person name="Okwuonu G."/>
            <person name="Ongeri F."/>
            <person name="Pham C."/>
            <person name="Simmons D."/>
            <person name="Wilczek-Boney K."/>
            <person name="Hale W."/>
            <person name="Jakkamsetti A."/>
            <person name="Pham P."/>
            <person name="Ruth R."/>
            <person name="San Lucas F."/>
            <person name="Warren J."/>
            <person name="Zhang J."/>
            <person name="Zhao Z."/>
            <person name="Zhou C."/>
            <person name="Zhu D."/>
            <person name="Lee S."/>
            <person name="Bess C."/>
            <person name="Blankenburg K."/>
            <person name="Forbes L."/>
            <person name="Fu Q."/>
            <person name="Gubbala S."/>
            <person name="Hirani K."/>
            <person name="Jayaseelan J.C."/>
            <person name="Lara F."/>
            <person name="Munidasa M."/>
            <person name="Palculict T."/>
            <person name="Patil S."/>
            <person name="Pu L.-L."/>
            <person name="Saada N."/>
            <person name="Tang L."/>
            <person name="Weissenberger G."/>
            <person name="Zhu Y."/>
            <person name="Hemphill L."/>
            <person name="Shang Y."/>
            <person name="Youmans B."/>
            <person name="Ayvaz T."/>
            <person name="Ross M."/>
            <person name="Santibanez J."/>
            <person name="Aqrawi P."/>
            <person name="Gross S."/>
            <person name="Joshi V."/>
            <person name="Fowler G."/>
            <person name="Nazareth L."/>
            <person name="Reid J."/>
            <person name="Worley K."/>
            <person name="Petrosino J."/>
            <person name="Highlander S."/>
            <person name="Gibbs R."/>
        </authorList>
    </citation>
    <scope>NUCLEOTIDE SEQUENCE [LARGE SCALE GENOMIC DNA]</scope>
    <source>
        <strain evidence="1 2">ATCC BAA-1200</strain>
    </source>
</reference>
<evidence type="ECO:0000313" key="1">
    <source>
        <dbReference type="EMBL" id="EGF09687.1"/>
    </source>
</evidence>
<dbReference type="AlphaFoldDB" id="F2BF08"/>
<proteinExistence type="predicted"/>
<dbReference type="RefSeq" id="WP_007343320.1">
    <property type="nucleotide sequence ID" value="NZ_GL878494.1"/>
</dbReference>
<keyword evidence="2" id="KW-1185">Reference proteome</keyword>
<organism evidence="1 2">
    <name type="scientific">Neisseria bacilliformis ATCC BAA-1200</name>
    <dbReference type="NCBI Taxonomy" id="888742"/>
    <lineage>
        <taxon>Bacteria</taxon>
        <taxon>Pseudomonadati</taxon>
        <taxon>Pseudomonadota</taxon>
        <taxon>Betaproteobacteria</taxon>
        <taxon>Neisseriales</taxon>
        <taxon>Neisseriaceae</taxon>
        <taxon>Neisseria</taxon>
    </lineage>
</organism>